<proteinExistence type="predicted"/>
<evidence type="ECO:0000313" key="2">
    <source>
        <dbReference type="Proteomes" id="UP001201812"/>
    </source>
</evidence>
<name>A0AAD4N173_9BILA</name>
<reference evidence="1" key="1">
    <citation type="submission" date="2022-01" db="EMBL/GenBank/DDBJ databases">
        <title>Genome Sequence Resource for Two Populations of Ditylenchus destructor, the Migratory Endoparasitic Phytonematode.</title>
        <authorList>
            <person name="Zhang H."/>
            <person name="Lin R."/>
            <person name="Xie B."/>
        </authorList>
    </citation>
    <scope>NUCLEOTIDE SEQUENCE</scope>
    <source>
        <strain evidence="1">BazhouSP</strain>
    </source>
</reference>
<sequence length="172" mass="19520">MILPAYVLSTLCDTKIYWITYDPKKLIQVNEKMDKTSFNKNSTSIFGTTDLKPKILLYLKPKSEAENEFTAKVYKTGNKGKPDDKVEAKEKTKLGEVKFMEIDAVAGGVTNSNILRKVSEKWPGVTRIHVMSFSNGFNHERTIVNSLNRRSLKSYGVRALRLEIELASDVQK</sequence>
<protein>
    <submittedName>
        <fullName evidence="1">Uncharacterized protein</fullName>
    </submittedName>
</protein>
<comment type="caution">
    <text evidence="1">The sequence shown here is derived from an EMBL/GenBank/DDBJ whole genome shotgun (WGS) entry which is preliminary data.</text>
</comment>
<dbReference type="EMBL" id="JAKKPZ010000021">
    <property type="protein sequence ID" value="KAI1711534.1"/>
    <property type="molecule type" value="Genomic_DNA"/>
</dbReference>
<accession>A0AAD4N173</accession>
<organism evidence="1 2">
    <name type="scientific">Ditylenchus destructor</name>
    <dbReference type="NCBI Taxonomy" id="166010"/>
    <lineage>
        <taxon>Eukaryota</taxon>
        <taxon>Metazoa</taxon>
        <taxon>Ecdysozoa</taxon>
        <taxon>Nematoda</taxon>
        <taxon>Chromadorea</taxon>
        <taxon>Rhabditida</taxon>
        <taxon>Tylenchina</taxon>
        <taxon>Tylenchomorpha</taxon>
        <taxon>Sphaerularioidea</taxon>
        <taxon>Anguinidae</taxon>
        <taxon>Anguininae</taxon>
        <taxon>Ditylenchus</taxon>
    </lineage>
</organism>
<evidence type="ECO:0000313" key="1">
    <source>
        <dbReference type="EMBL" id="KAI1711534.1"/>
    </source>
</evidence>
<keyword evidence="2" id="KW-1185">Reference proteome</keyword>
<dbReference type="Proteomes" id="UP001201812">
    <property type="component" value="Unassembled WGS sequence"/>
</dbReference>
<gene>
    <name evidence="1" type="ORF">DdX_09994</name>
</gene>
<dbReference type="AlphaFoldDB" id="A0AAD4N173"/>